<dbReference type="PROSITE" id="PS00460">
    <property type="entry name" value="GLUTATHIONE_PEROXID_1"/>
    <property type="match status" value="1"/>
</dbReference>
<dbReference type="InterPro" id="IPR013766">
    <property type="entry name" value="Thioredoxin_domain"/>
</dbReference>
<evidence type="ECO:0000313" key="6">
    <source>
        <dbReference type="EMBL" id="ESE41906.1"/>
    </source>
</evidence>
<dbReference type="Pfam" id="PF00255">
    <property type="entry name" value="GSHPx"/>
    <property type="match status" value="1"/>
</dbReference>
<comment type="caution">
    <text evidence="6">The sequence shown here is derived from an EMBL/GenBank/DDBJ whole genome shotgun (WGS) entry which is preliminary data.</text>
</comment>
<name>A0ABN0PP68_9GAMM</name>
<keyword evidence="7" id="KW-1185">Reference proteome</keyword>
<evidence type="ECO:0000256" key="2">
    <source>
        <dbReference type="ARBA" id="ARBA00022559"/>
    </source>
</evidence>
<dbReference type="EMBL" id="AXZL01000058">
    <property type="protein sequence ID" value="ESE41906.1"/>
    <property type="molecule type" value="Genomic_DNA"/>
</dbReference>
<protein>
    <recommendedName>
        <fullName evidence="4">Glutathione peroxidase</fullName>
    </recommendedName>
</protein>
<dbReference type="PANTHER" id="PTHR11592">
    <property type="entry name" value="GLUTATHIONE PEROXIDASE"/>
    <property type="match status" value="1"/>
</dbReference>
<organism evidence="6 7">
    <name type="scientific">Shewanella decolorationis S12</name>
    <dbReference type="NCBI Taxonomy" id="1353536"/>
    <lineage>
        <taxon>Bacteria</taxon>
        <taxon>Pseudomonadati</taxon>
        <taxon>Pseudomonadota</taxon>
        <taxon>Gammaproteobacteria</taxon>
        <taxon>Alteromonadales</taxon>
        <taxon>Shewanellaceae</taxon>
        <taxon>Shewanella</taxon>
    </lineage>
</organism>
<dbReference type="RefSeq" id="WP_023266513.1">
    <property type="nucleotide sequence ID" value="NZ_AXZL01000058.1"/>
</dbReference>
<gene>
    <name evidence="6" type="ORF">SHD_1441</name>
</gene>
<keyword evidence="3 4" id="KW-0560">Oxidoreductase</keyword>
<accession>A0ABN0PP68</accession>
<evidence type="ECO:0000259" key="5">
    <source>
        <dbReference type="PROSITE" id="PS51352"/>
    </source>
</evidence>
<dbReference type="GO" id="GO:0004601">
    <property type="term" value="F:peroxidase activity"/>
    <property type="evidence" value="ECO:0007669"/>
    <property type="project" value="UniProtKB-KW"/>
</dbReference>
<evidence type="ECO:0000313" key="7">
    <source>
        <dbReference type="Proteomes" id="UP000017548"/>
    </source>
</evidence>
<proteinExistence type="inferred from homology"/>
<reference evidence="6 7" key="1">
    <citation type="journal article" date="2013" name="Genome Announc.">
        <title>Draft Genome Sequence of Shewanella decolorationis S12, a Dye-Degrading Bacterium Isolated from a Wastewater Treatment Plant.</title>
        <authorList>
            <person name="Xu M."/>
            <person name="Fang Y."/>
            <person name="Liu J."/>
            <person name="Chen X."/>
            <person name="Sun G."/>
            <person name="Guo J."/>
            <person name="Hua Z."/>
            <person name="Tu Q."/>
            <person name="Wu L."/>
            <person name="Zhou J."/>
            <person name="Liu X."/>
        </authorList>
    </citation>
    <scope>NUCLEOTIDE SEQUENCE [LARGE SCALE GENOMIC DNA]</scope>
    <source>
        <strain evidence="6 7">S12</strain>
    </source>
</reference>
<feature type="domain" description="Thioredoxin" evidence="5">
    <location>
        <begin position="37"/>
        <end position="203"/>
    </location>
</feature>
<dbReference type="PANTHER" id="PTHR11592:SF44">
    <property type="entry name" value="GLUTATHIONE PEROXIDASE"/>
    <property type="match status" value="1"/>
</dbReference>
<evidence type="ECO:0000256" key="1">
    <source>
        <dbReference type="ARBA" id="ARBA00006926"/>
    </source>
</evidence>
<dbReference type="PRINTS" id="PR01011">
    <property type="entry name" value="GLUTPROXDASE"/>
</dbReference>
<evidence type="ECO:0000256" key="3">
    <source>
        <dbReference type="ARBA" id="ARBA00023002"/>
    </source>
</evidence>
<keyword evidence="2 4" id="KW-0575">Peroxidase</keyword>
<dbReference type="Proteomes" id="UP000017548">
    <property type="component" value="Unassembled WGS sequence"/>
</dbReference>
<dbReference type="PROSITE" id="PS51355">
    <property type="entry name" value="GLUTATHIONE_PEROXID_3"/>
    <property type="match status" value="1"/>
</dbReference>
<dbReference type="CDD" id="cd00340">
    <property type="entry name" value="GSH_Peroxidase"/>
    <property type="match status" value="1"/>
</dbReference>
<sequence>MISILASDVIENNEFANLGAPNEKDIMMKLPLVIFASLLSTSAFAATCPSYLDVEVRKLHSDEKINLCELTQGKPVLLVNTASNCGYTPQFKALEALHKEYKDKGLVVIGFPSDDFFQEENDEKDTAKVCYINYGVTFTMLATSPVRGSDANSVFKYLGDKAGSPKWNFYKYVVSGDGNMVQQFNSKVKPDSAELKQAIESVL</sequence>
<comment type="similarity">
    <text evidence="1 4">Belongs to the glutathione peroxidase family.</text>
</comment>
<dbReference type="Gene3D" id="3.40.30.10">
    <property type="entry name" value="Glutaredoxin"/>
    <property type="match status" value="1"/>
</dbReference>
<dbReference type="PIRSF" id="PIRSF000303">
    <property type="entry name" value="Glutathion_perox"/>
    <property type="match status" value="1"/>
</dbReference>
<evidence type="ECO:0000256" key="4">
    <source>
        <dbReference type="RuleBase" id="RU000499"/>
    </source>
</evidence>
<dbReference type="PROSITE" id="PS51352">
    <property type="entry name" value="THIOREDOXIN_2"/>
    <property type="match status" value="1"/>
</dbReference>
<dbReference type="InterPro" id="IPR029759">
    <property type="entry name" value="GPX_AS"/>
</dbReference>
<dbReference type="InterPro" id="IPR036249">
    <property type="entry name" value="Thioredoxin-like_sf"/>
</dbReference>
<dbReference type="InterPro" id="IPR000889">
    <property type="entry name" value="Glutathione_peroxidase"/>
</dbReference>
<dbReference type="SUPFAM" id="SSF52833">
    <property type="entry name" value="Thioredoxin-like"/>
    <property type="match status" value="1"/>
</dbReference>